<name>A0ABR4F3E1_9PEZI</name>
<evidence type="ECO:0000313" key="2">
    <source>
        <dbReference type="EMBL" id="KAL2289207.1"/>
    </source>
</evidence>
<evidence type="ECO:0000313" key="3">
    <source>
        <dbReference type="Proteomes" id="UP001600888"/>
    </source>
</evidence>
<dbReference type="EMBL" id="JBAWTH010000013">
    <property type="protein sequence ID" value="KAL2289207.1"/>
    <property type="molecule type" value="Genomic_DNA"/>
</dbReference>
<sequence length="87" mass="9554">MGKLTDELHVVVVMLMLSILCEWSRNLMRGPEINQRGSVGGELLQVSSSLGLQEVGGRACVWRRAALRSCPVCDALVGKRVKCEIDE</sequence>
<accession>A0ABR4F3E1</accession>
<comment type="caution">
    <text evidence="2">The sequence shown here is derived from an EMBL/GenBank/DDBJ whole genome shotgun (WGS) entry which is preliminary data.</text>
</comment>
<feature type="chain" id="PRO_5047168922" description="Secreted protein" evidence="1">
    <location>
        <begin position="24"/>
        <end position="87"/>
    </location>
</feature>
<proteinExistence type="predicted"/>
<reference evidence="2 3" key="1">
    <citation type="submission" date="2024-03" db="EMBL/GenBank/DDBJ databases">
        <title>A high-quality draft genome sequence of Diaporthe vaccinii, a causative agent of upright dieback and viscid rot disease in cranberry plants.</title>
        <authorList>
            <person name="Sarrasin M."/>
            <person name="Lang B.F."/>
            <person name="Burger G."/>
        </authorList>
    </citation>
    <scope>NUCLEOTIDE SEQUENCE [LARGE SCALE GENOMIC DNA]</scope>
    <source>
        <strain evidence="2 3">IS7</strain>
    </source>
</reference>
<feature type="signal peptide" evidence="1">
    <location>
        <begin position="1"/>
        <end position="23"/>
    </location>
</feature>
<protein>
    <recommendedName>
        <fullName evidence="4">Secreted protein</fullName>
    </recommendedName>
</protein>
<keyword evidence="1" id="KW-0732">Signal</keyword>
<organism evidence="2 3">
    <name type="scientific">Diaporthe vaccinii</name>
    <dbReference type="NCBI Taxonomy" id="105482"/>
    <lineage>
        <taxon>Eukaryota</taxon>
        <taxon>Fungi</taxon>
        <taxon>Dikarya</taxon>
        <taxon>Ascomycota</taxon>
        <taxon>Pezizomycotina</taxon>
        <taxon>Sordariomycetes</taxon>
        <taxon>Sordariomycetidae</taxon>
        <taxon>Diaporthales</taxon>
        <taxon>Diaporthaceae</taxon>
        <taxon>Diaporthe</taxon>
        <taxon>Diaporthe eres species complex</taxon>
    </lineage>
</organism>
<evidence type="ECO:0008006" key="4">
    <source>
        <dbReference type="Google" id="ProtNLM"/>
    </source>
</evidence>
<keyword evidence="3" id="KW-1185">Reference proteome</keyword>
<gene>
    <name evidence="2" type="ORF">FJTKL_02235</name>
</gene>
<dbReference type="Proteomes" id="UP001600888">
    <property type="component" value="Unassembled WGS sequence"/>
</dbReference>
<evidence type="ECO:0000256" key="1">
    <source>
        <dbReference type="SAM" id="SignalP"/>
    </source>
</evidence>